<evidence type="ECO:0000256" key="1">
    <source>
        <dbReference type="ARBA" id="ARBA00006607"/>
    </source>
</evidence>
<sequence length="258" mass="28139">MLIVLLISSGGKMKDQGEKGIRAGVVSISAENDELVGQTISEAIDKVGPEGVLSNEFSSSFETTVEVEEGMEIDRGHTFFQFVTNLEKLIIGFENVRVLITNLKSSTIKDIIPLLEKRAQVRPPLLVIVEEVTGEPLATLVVSKLQGILHVATINALGFGEHRKPLLQDLAILAVEQFGIACKVTISKNSTTSIVDAASKDELRARIAQHELQTTTLFNGRGNFGVDNDQLVARGKNLFDGTIRGSITMKQFPLMHFK</sequence>
<dbReference type="Gene3D" id="3.50.7.10">
    <property type="entry name" value="GroEL"/>
    <property type="match status" value="1"/>
</dbReference>
<protein>
    <submittedName>
        <fullName evidence="3">Uncharacterized protein</fullName>
    </submittedName>
</protein>
<reference evidence="3 4" key="1">
    <citation type="submission" date="2019-01" db="EMBL/GenBank/DDBJ databases">
        <title>Sequencing of cultivated peanut Arachis hypogaea provides insights into genome evolution and oil improvement.</title>
        <authorList>
            <person name="Chen X."/>
        </authorList>
    </citation>
    <scope>NUCLEOTIDE SEQUENCE [LARGE SCALE GENOMIC DNA]</scope>
    <source>
        <strain evidence="4">cv. Fuhuasheng</strain>
        <tissue evidence="3">Leaves</tissue>
    </source>
</reference>
<dbReference type="GO" id="GO:0140662">
    <property type="term" value="F:ATP-dependent protein folding chaperone"/>
    <property type="evidence" value="ECO:0007669"/>
    <property type="project" value="InterPro"/>
</dbReference>
<dbReference type="Gene3D" id="3.30.260.10">
    <property type="entry name" value="TCP-1-like chaperonin intermediate domain"/>
    <property type="match status" value="1"/>
</dbReference>
<comment type="similarity">
    <text evidence="1">Belongs to the chaperonin (HSP60) family.</text>
</comment>
<dbReference type="PANTHER" id="PTHR45633">
    <property type="entry name" value="60 KDA HEAT SHOCK PROTEIN, MITOCHONDRIAL"/>
    <property type="match status" value="1"/>
</dbReference>
<dbReference type="SUPFAM" id="SSF52029">
    <property type="entry name" value="GroEL apical domain-like"/>
    <property type="match status" value="1"/>
</dbReference>
<proteinExistence type="inferred from homology"/>
<dbReference type="InterPro" id="IPR027410">
    <property type="entry name" value="TCP-1-like_intermed_sf"/>
</dbReference>
<dbReference type="STRING" id="3818.A0A445CCV5"/>
<evidence type="ECO:0000313" key="4">
    <source>
        <dbReference type="Proteomes" id="UP000289738"/>
    </source>
</evidence>
<comment type="caution">
    <text evidence="3">The sequence shown here is derived from an EMBL/GenBank/DDBJ whole genome shotgun (WGS) entry which is preliminary data.</text>
</comment>
<keyword evidence="2" id="KW-0143">Chaperone</keyword>
<dbReference type="EMBL" id="SDMP01000007">
    <property type="protein sequence ID" value="RYR48777.1"/>
    <property type="molecule type" value="Genomic_DNA"/>
</dbReference>
<name>A0A445CCV5_ARAHY</name>
<evidence type="ECO:0000313" key="3">
    <source>
        <dbReference type="EMBL" id="RYR48777.1"/>
    </source>
</evidence>
<dbReference type="InterPro" id="IPR001844">
    <property type="entry name" value="Cpn60/GroEL"/>
</dbReference>
<dbReference type="InterPro" id="IPR027409">
    <property type="entry name" value="GroEL-like_apical_dom_sf"/>
</dbReference>
<dbReference type="GO" id="GO:0042026">
    <property type="term" value="P:protein refolding"/>
    <property type="evidence" value="ECO:0007669"/>
    <property type="project" value="InterPro"/>
</dbReference>
<organism evidence="3 4">
    <name type="scientific">Arachis hypogaea</name>
    <name type="common">Peanut</name>
    <dbReference type="NCBI Taxonomy" id="3818"/>
    <lineage>
        <taxon>Eukaryota</taxon>
        <taxon>Viridiplantae</taxon>
        <taxon>Streptophyta</taxon>
        <taxon>Embryophyta</taxon>
        <taxon>Tracheophyta</taxon>
        <taxon>Spermatophyta</taxon>
        <taxon>Magnoliopsida</taxon>
        <taxon>eudicotyledons</taxon>
        <taxon>Gunneridae</taxon>
        <taxon>Pentapetalae</taxon>
        <taxon>rosids</taxon>
        <taxon>fabids</taxon>
        <taxon>Fabales</taxon>
        <taxon>Fabaceae</taxon>
        <taxon>Papilionoideae</taxon>
        <taxon>50 kb inversion clade</taxon>
        <taxon>dalbergioids sensu lato</taxon>
        <taxon>Dalbergieae</taxon>
        <taxon>Pterocarpus clade</taxon>
        <taxon>Arachis</taxon>
    </lineage>
</organism>
<dbReference type="AlphaFoldDB" id="A0A445CCV5"/>
<dbReference type="SUPFAM" id="SSF54849">
    <property type="entry name" value="GroEL-intermediate domain like"/>
    <property type="match status" value="1"/>
</dbReference>
<dbReference type="Proteomes" id="UP000289738">
    <property type="component" value="Chromosome A07"/>
</dbReference>
<accession>A0A445CCV5</accession>
<gene>
    <name evidence="3" type="ORF">Ahy_A07g034851</name>
</gene>
<evidence type="ECO:0000256" key="2">
    <source>
        <dbReference type="ARBA" id="ARBA00023186"/>
    </source>
</evidence>
<keyword evidence="4" id="KW-1185">Reference proteome</keyword>